<dbReference type="InterPro" id="IPR013083">
    <property type="entry name" value="Znf_RING/FYVE/PHD"/>
</dbReference>
<dbReference type="EC" id="2.3.2.31" evidence="2"/>
<dbReference type="Gene3D" id="1.20.120.1750">
    <property type="match status" value="1"/>
</dbReference>
<comment type="catalytic activity">
    <reaction evidence="1">
        <text>[E2 ubiquitin-conjugating enzyme]-S-ubiquitinyl-L-cysteine + [acceptor protein]-L-lysine = [E2 ubiquitin-conjugating enzyme]-L-cysteine + [acceptor protein]-N(6)-ubiquitinyl-L-lysine.</text>
        <dbReference type="EC" id="2.3.2.31"/>
    </reaction>
</comment>
<dbReference type="PANTHER" id="PTHR11685">
    <property type="entry name" value="RBR FAMILY RING FINGER AND IBR DOMAIN-CONTAINING"/>
    <property type="match status" value="1"/>
</dbReference>
<name>A0A9P7FT20_9AGAR</name>
<evidence type="ECO:0000256" key="10">
    <source>
        <dbReference type="PROSITE-ProRule" id="PRU00723"/>
    </source>
</evidence>
<feature type="domain" description="C3H1-type" evidence="14">
    <location>
        <begin position="130"/>
        <end position="157"/>
    </location>
</feature>
<dbReference type="InterPro" id="IPR013087">
    <property type="entry name" value="Znf_C2H2_type"/>
</dbReference>
<evidence type="ECO:0000256" key="5">
    <source>
        <dbReference type="ARBA" id="ARBA00022737"/>
    </source>
</evidence>
<dbReference type="Pfam" id="PF22191">
    <property type="entry name" value="IBR_1"/>
    <property type="match status" value="1"/>
</dbReference>
<dbReference type="GO" id="GO:0008270">
    <property type="term" value="F:zinc ion binding"/>
    <property type="evidence" value="ECO:0007669"/>
    <property type="project" value="UniProtKB-KW"/>
</dbReference>
<dbReference type="GO" id="GO:0061630">
    <property type="term" value="F:ubiquitin protein ligase activity"/>
    <property type="evidence" value="ECO:0007669"/>
    <property type="project" value="UniProtKB-EC"/>
</dbReference>
<gene>
    <name evidence="16" type="ORF">H0H81_003947</name>
</gene>
<evidence type="ECO:0000256" key="2">
    <source>
        <dbReference type="ARBA" id="ARBA00012251"/>
    </source>
</evidence>
<dbReference type="PROSITE" id="PS51873">
    <property type="entry name" value="TRIAD"/>
    <property type="match status" value="1"/>
</dbReference>
<dbReference type="InterPro" id="IPR031127">
    <property type="entry name" value="E3_UB_ligase_RBR"/>
</dbReference>
<dbReference type="InterPro" id="IPR001841">
    <property type="entry name" value="Znf_RING"/>
</dbReference>
<dbReference type="AlphaFoldDB" id="A0A9P7FT20"/>
<evidence type="ECO:0000256" key="7">
    <source>
        <dbReference type="ARBA" id="ARBA00022786"/>
    </source>
</evidence>
<dbReference type="GO" id="GO:0003723">
    <property type="term" value="F:RNA binding"/>
    <property type="evidence" value="ECO:0007669"/>
    <property type="project" value="UniProtKB-UniRule"/>
</dbReference>
<keyword evidence="6 10" id="KW-0863">Zinc-finger</keyword>
<accession>A0A9P7FT20</accession>
<feature type="domain" description="RING-type" evidence="12">
    <location>
        <begin position="682"/>
        <end position="733"/>
    </location>
</feature>
<evidence type="ECO:0000256" key="9">
    <source>
        <dbReference type="PROSITE-ProRule" id="PRU00176"/>
    </source>
</evidence>
<dbReference type="EMBL" id="JABCKI010005816">
    <property type="protein sequence ID" value="KAG5637613.1"/>
    <property type="molecule type" value="Genomic_DNA"/>
</dbReference>
<keyword evidence="9" id="KW-0694">RNA-binding</keyword>
<evidence type="ECO:0000259" key="13">
    <source>
        <dbReference type="PROSITE" id="PS50102"/>
    </source>
</evidence>
<dbReference type="CDD" id="cd22585">
    <property type="entry name" value="Rcat_RBR_DEAH12-like"/>
    <property type="match status" value="1"/>
</dbReference>
<dbReference type="SUPFAM" id="SSF57850">
    <property type="entry name" value="RING/U-box"/>
    <property type="match status" value="2"/>
</dbReference>
<feature type="zinc finger region" description="C3H1-type" evidence="10">
    <location>
        <begin position="130"/>
        <end position="157"/>
    </location>
</feature>
<protein>
    <recommendedName>
        <fullName evidence="2">RBR-type E3 ubiquitin transferase</fullName>
        <ecNumber evidence="2">2.3.2.31</ecNumber>
    </recommendedName>
</protein>
<reference evidence="16" key="1">
    <citation type="submission" date="2021-02" db="EMBL/GenBank/DDBJ databases">
        <authorList>
            <person name="Nieuwenhuis M."/>
            <person name="Van De Peppel L.J.J."/>
        </authorList>
    </citation>
    <scope>NUCLEOTIDE SEQUENCE</scope>
    <source>
        <strain evidence="16">D49</strain>
    </source>
</reference>
<feature type="domain" description="RING-type" evidence="15">
    <location>
        <begin position="678"/>
        <end position="886"/>
    </location>
</feature>
<dbReference type="InterPro" id="IPR000504">
    <property type="entry name" value="RRM_dom"/>
</dbReference>
<dbReference type="InterPro" id="IPR000571">
    <property type="entry name" value="Znf_CCCH"/>
</dbReference>
<sequence length="888" mass="99559">MATQSYDPPVKGIHPPPPNRSTCKDRECHLGYACRFVHEDLVYDLPLKKSKSVKNIVDKDPEPRGLIGPIETVAKQIPFAHNRIPDTPADKRLVPTRVSYNAAKVHATGVEITPVDEGLNDPPVGMRPPPKYSETCVPWLRGICRARYKCYYRHDDLEYDSLNDRHVVTKLQPPSNPVPDRNLPREPQAWMVKVHDHARVKLGAGFEIQGLETGFETPWIYLGNIPSHVTTEDIATLLHPFGEVVDVKFPARINSNMLVRARFSTSEAAREANTSLNGIQMFGCKLSARLPIHSISHQDTLLQDTSVRIKWEVPSMVAYCGYPTMEQANEAIAVASCTPFRDRYLHGTIYAGLPAVGVITVRFRGVPLHTTKEAMAWLAKPDDIVWARPNYKNLDNATKNIKAILEQDTELTSFVVLPPPYKSGGLVQAWAHFNTPTDAKAASGRLNGRKPVFTGRTRINAQHIQSLSLSVEPAKFDKLRSDIDALSRTAYQSHKGADVSVVRRPPPQSILIKVSGEDLKAVSQLKLELEKILNWEIVRHGPNFAWDPFFAHPAGISFLQAIEREIPGVSISANVMRRTISLLGCSKLRTRVRHRILDKVEELRAQTIHIISLESRIMGIFIKGDLRKLQAQLGSDNVNLDLRQRQLAIRGGETQYQLARDAVARACQAHRPPARRRNIVECPVCFDEVTNPVTLPCGHAWCRECLSRYLKSSVDNKYFPLTCLGSNAKCTEHIPLHIARRLLNDSEFDTIVDAAFAAHVQSHTDEFHYCPTPDCRQIYRPAPRDTVLQCPSCLLRICPSCHVEAHDGFACPDPEADNKLFREWMRSNDVKPCPGCKIPIERAEGCNHMTCTQCKTHSCWVCLQTFPKGDGIYDHMRAKHGGIGLADD</sequence>
<keyword evidence="7" id="KW-0833">Ubl conjugation pathway</keyword>
<evidence type="ECO:0000256" key="3">
    <source>
        <dbReference type="ARBA" id="ARBA00022679"/>
    </source>
</evidence>
<keyword evidence="5" id="KW-0677">Repeat</keyword>
<dbReference type="CDD" id="cd00590">
    <property type="entry name" value="RRM_SF"/>
    <property type="match status" value="1"/>
</dbReference>
<keyword evidence="3" id="KW-0808">Transferase</keyword>
<dbReference type="InterPro" id="IPR035979">
    <property type="entry name" value="RBD_domain_sf"/>
</dbReference>
<keyword evidence="4 10" id="KW-0479">Metal-binding</keyword>
<evidence type="ECO:0000259" key="12">
    <source>
        <dbReference type="PROSITE" id="PS50089"/>
    </source>
</evidence>
<proteinExistence type="predicted"/>
<organism evidence="16 17">
    <name type="scientific">Sphagnurus paluster</name>
    <dbReference type="NCBI Taxonomy" id="117069"/>
    <lineage>
        <taxon>Eukaryota</taxon>
        <taxon>Fungi</taxon>
        <taxon>Dikarya</taxon>
        <taxon>Basidiomycota</taxon>
        <taxon>Agaricomycotina</taxon>
        <taxon>Agaricomycetes</taxon>
        <taxon>Agaricomycetidae</taxon>
        <taxon>Agaricales</taxon>
        <taxon>Tricholomatineae</taxon>
        <taxon>Lyophyllaceae</taxon>
        <taxon>Sphagnurus</taxon>
    </lineage>
</organism>
<feature type="region of interest" description="Disordered" evidence="11">
    <location>
        <begin position="1"/>
        <end position="20"/>
    </location>
</feature>
<evidence type="ECO:0000256" key="8">
    <source>
        <dbReference type="ARBA" id="ARBA00022833"/>
    </source>
</evidence>
<dbReference type="Proteomes" id="UP000717328">
    <property type="component" value="Unassembled WGS sequence"/>
</dbReference>
<feature type="domain" description="RRM" evidence="13">
    <location>
        <begin position="218"/>
        <end position="293"/>
    </location>
</feature>
<dbReference type="GO" id="GO:0016567">
    <property type="term" value="P:protein ubiquitination"/>
    <property type="evidence" value="ECO:0007669"/>
    <property type="project" value="InterPro"/>
</dbReference>
<keyword evidence="17" id="KW-1185">Reference proteome</keyword>
<dbReference type="InterPro" id="IPR002867">
    <property type="entry name" value="IBR_dom"/>
</dbReference>
<dbReference type="SUPFAM" id="SSF54928">
    <property type="entry name" value="RNA-binding domain, RBD"/>
    <property type="match status" value="1"/>
</dbReference>
<dbReference type="Gene3D" id="3.30.70.330">
    <property type="match status" value="1"/>
</dbReference>
<dbReference type="SMART" id="SM00647">
    <property type="entry name" value="IBR"/>
    <property type="match status" value="2"/>
</dbReference>
<dbReference type="Pfam" id="PF00076">
    <property type="entry name" value="RRM_1"/>
    <property type="match status" value="1"/>
</dbReference>
<evidence type="ECO:0000256" key="11">
    <source>
        <dbReference type="SAM" id="MobiDB-lite"/>
    </source>
</evidence>
<evidence type="ECO:0000256" key="1">
    <source>
        <dbReference type="ARBA" id="ARBA00001798"/>
    </source>
</evidence>
<comment type="caution">
    <text evidence="16">The sequence shown here is derived from an EMBL/GenBank/DDBJ whole genome shotgun (WGS) entry which is preliminary data.</text>
</comment>
<evidence type="ECO:0000313" key="16">
    <source>
        <dbReference type="EMBL" id="KAG5637613.1"/>
    </source>
</evidence>
<evidence type="ECO:0000256" key="4">
    <source>
        <dbReference type="ARBA" id="ARBA00022723"/>
    </source>
</evidence>
<dbReference type="Pfam" id="PF13923">
    <property type="entry name" value="zf-C3HC4_2"/>
    <property type="match status" value="1"/>
</dbReference>
<dbReference type="PROSITE" id="PS50089">
    <property type="entry name" value="ZF_RING_2"/>
    <property type="match status" value="1"/>
</dbReference>
<dbReference type="CDD" id="cd20335">
    <property type="entry name" value="BRcat_RBR"/>
    <property type="match status" value="1"/>
</dbReference>
<dbReference type="PROSITE" id="PS50102">
    <property type="entry name" value="RRM"/>
    <property type="match status" value="1"/>
</dbReference>
<dbReference type="PROSITE" id="PS50103">
    <property type="entry name" value="ZF_C3H1"/>
    <property type="match status" value="1"/>
</dbReference>
<dbReference type="InterPro" id="IPR044066">
    <property type="entry name" value="TRIAD_supradom"/>
</dbReference>
<dbReference type="SMART" id="SM00360">
    <property type="entry name" value="RRM"/>
    <property type="match status" value="1"/>
</dbReference>
<dbReference type="Pfam" id="PF01485">
    <property type="entry name" value="IBR"/>
    <property type="match status" value="1"/>
</dbReference>
<dbReference type="PROSITE" id="PS00028">
    <property type="entry name" value="ZINC_FINGER_C2H2_1"/>
    <property type="match status" value="1"/>
</dbReference>
<dbReference type="OrthoDB" id="10009520at2759"/>
<reference evidence="16" key="2">
    <citation type="submission" date="2021-10" db="EMBL/GenBank/DDBJ databases">
        <title>Phylogenomics reveals ancestral predisposition of the termite-cultivated fungus Termitomyces towards a domesticated lifestyle.</title>
        <authorList>
            <person name="Auxier B."/>
            <person name="Grum-Grzhimaylo A."/>
            <person name="Cardenas M.E."/>
            <person name="Lodge J.D."/>
            <person name="Laessoe T."/>
            <person name="Pedersen O."/>
            <person name="Smith M.E."/>
            <person name="Kuyper T.W."/>
            <person name="Franco-Molano E.A."/>
            <person name="Baroni T.J."/>
            <person name="Aanen D.K."/>
        </authorList>
    </citation>
    <scope>NUCLEOTIDE SEQUENCE</scope>
    <source>
        <strain evidence="16">D49</strain>
    </source>
</reference>
<evidence type="ECO:0000256" key="6">
    <source>
        <dbReference type="ARBA" id="ARBA00022771"/>
    </source>
</evidence>
<dbReference type="SMART" id="SM00184">
    <property type="entry name" value="RING"/>
    <property type="match status" value="2"/>
</dbReference>
<keyword evidence="8 10" id="KW-0862">Zinc</keyword>
<dbReference type="InterPro" id="IPR012677">
    <property type="entry name" value="Nucleotide-bd_a/b_plait_sf"/>
</dbReference>
<evidence type="ECO:0000259" key="15">
    <source>
        <dbReference type="PROSITE" id="PS51873"/>
    </source>
</evidence>
<dbReference type="Gene3D" id="3.30.40.10">
    <property type="entry name" value="Zinc/RING finger domain, C3HC4 (zinc finger)"/>
    <property type="match status" value="1"/>
</dbReference>
<evidence type="ECO:0000259" key="14">
    <source>
        <dbReference type="PROSITE" id="PS50103"/>
    </source>
</evidence>
<evidence type="ECO:0000313" key="17">
    <source>
        <dbReference type="Proteomes" id="UP000717328"/>
    </source>
</evidence>